<evidence type="ECO:0000313" key="3">
    <source>
        <dbReference type="EMBL" id="CAF4172147.1"/>
    </source>
</evidence>
<gene>
    <name evidence="3" type="ORF">FNK824_LOCUS34747</name>
    <name evidence="2" type="ORF">OTI717_LOCUS19037</name>
    <name evidence="1" type="ORF">RFH988_LOCUS31311</name>
</gene>
<evidence type="ECO:0000313" key="4">
    <source>
        <dbReference type="Proteomes" id="UP000663823"/>
    </source>
</evidence>
<reference evidence="2" key="1">
    <citation type="submission" date="2021-02" db="EMBL/GenBank/DDBJ databases">
        <authorList>
            <person name="Nowell W R."/>
        </authorList>
    </citation>
    <scope>NUCLEOTIDE SEQUENCE</scope>
</reference>
<organism evidence="2 4">
    <name type="scientific">Rotaria sordida</name>
    <dbReference type="NCBI Taxonomy" id="392033"/>
    <lineage>
        <taxon>Eukaryota</taxon>
        <taxon>Metazoa</taxon>
        <taxon>Spiralia</taxon>
        <taxon>Gnathifera</taxon>
        <taxon>Rotifera</taxon>
        <taxon>Eurotatoria</taxon>
        <taxon>Bdelloidea</taxon>
        <taxon>Philodinida</taxon>
        <taxon>Philodinidae</taxon>
        <taxon>Rotaria</taxon>
    </lineage>
</organism>
<evidence type="ECO:0000313" key="2">
    <source>
        <dbReference type="EMBL" id="CAF3814681.1"/>
    </source>
</evidence>
<dbReference type="EMBL" id="CAJOAX010002716">
    <property type="protein sequence ID" value="CAF3814681.1"/>
    <property type="molecule type" value="Genomic_DNA"/>
</dbReference>
<dbReference type="EMBL" id="CAJNOO010003338">
    <property type="protein sequence ID" value="CAF1331965.1"/>
    <property type="molecule type" value="Genomic_DNA"/>
</dbReference>
<dbReference type="Proteomes" id="UP000663874">
    <property type="component" value="Unassembled WGS sequence"/>
</dbReference>
<accession>A0A819C4Q9</accession>
<dbReference type="Proteomes" id="UP000663823">
    <property type="component" value="Unassembled WGS sequence"/>
</dbReference>
<dbReference type="EMBL" id="CAJOBE010013974">
    <property type="protein sequence ID" value="CAF4172147.1"/>
    <property type="molecule type" value="Genomic_DNA"/>
</dbReference>
<dbReference type="Proteomes" id="UP000663882">
    <property type="component" value="Unassembled WGS sequence"/>
</dbReference>
<sequence length="149" mass="17383">MINEQENKLSLIEDLFTELFVQISSYLNGIDALLAFSNPNYRFKTLIGKYCKVFNFKSKKNIYKNVKTLVIESFSSSIEHFSGINIFDLIYNNYFYSIERLHLLPIFSHENSTYNMESLTKKISVLLEHTPHLSSLKLQINDLQSLTNN</sequence>
<protein>
    <submittedName>
        <fullName evidence="2">Uncharacterized protein</fullName>
    </submittedName>
</protein>
<name>A0A819C4Q9_9BILA</name>
<proteinExistence type="predicted"/>
<evidence type="ECO:0000313" key="1">
    <source>
        <dbReference type="EMBL" id="CAF1331965.1"/>
    </source>
</evidence>
<comment type="caution">
    <text evidence="2">The sequence shown here is derived from an EMBL/GenBank/DDBJ whole genome shotgun (WGS) entry which is preliminary data.</text>
</comment>
<dbReference type="AlphaFoldDB" id="A0A819C4Q9"/>